<dbReference type="EMBL" id="ATCF01000022">
    <property type="protein sequence ID" value="EPD98580.1"/>
    <property type="molecule type" value="Genomic_DNA"/>
</dbReference>
<proteinExistence type="predicted"/>
<dbReference type="eggNOG" id="COG0340">
    <property type="taxonomic scope" value="Bacteria"/>
</dbReference>
<dbReference type="Proteomes" id="UP000014400">
    <property type="component" value="Unassembled WGS sequence"/>
</dbReference>
<keyword evidence="4" id="KW-1185">Reference proteome</keyword>
<evidence type="ECO:0000259" key="2">
    <source>
        <dbReference type="PROSITE" id="PS51733"/>
    </source>
</evidence>
<dbReference type="STRING" id="1203554.HMPREF1476_01619"/>
<gene>
    <name evidence="3" type="ORF">HMPREF1476_01619</name>
</gene>
<evidence type="ECO:0000256" key="1">
    <source>
        <dbReference type="SAM" id="MobiDB-lite"/>
    </source>
</evidence>
<evidence type="ECO:0000313" key="4">
    <source>
        <dbReference type="Proteomes" id="UP000014400"/>
    </source>
</evidence>
<feature type="domain" description="BPL/LPL catalytic" evidence="2">
    <location>
        <begin position="19"/>
        <end position="199"/>
    </location>
</feature>
<protein>
    <recommendedName>
        <fullName evidence="2">BPL/LPL catalytic domain-containing protein</fullName>
    </recommendedName>
</protein>
<dbReference type="InterPro" id="IPR045864">
    <property type="entry name" value="aa-tRNA-synth_II/BPL/LPL"/>
</dbReference>
<sequence>MIPAPLLQSTDPASALGEPDPDGIYRIDETDSVLTLARSLYAADRLPVYGSIFANLQTAGRGQYGRAWESARGNLHAGVRLPLEGVYATRASAAATAALTAEALRSLGFPVLMKWPNDIICLSPNGPAKVGGILLEESDGLLTAGIGLNVNWSPEVSALREGAALPPGRLVPRGGAAMDPYELWRRILRHLREANPVRLTASWRALAQAHLLWLGSDVAVESAEGAMTAGRLIGLAPDGELLLETPSGEIVTLDRGSLIKAAPALHDASAAPRN</sequence>
<name>S3BGW2_9BURK</name>
<evidence type="ECO:0000313" key="3">
    <source>
        <dbReference type="EMBL" id="EPD98580.1"/>
    </source>
</evidence>
<dbReference type="GO" id="GO:0005737">
    <property type="term" value="C:cytoplasm"/>
    <property type="evidence" value="ECO:0007669"/>
    <property type="project" value="TreeGrafter"/>
</dbReference>
<dbReference type="RefSeq" id="WP_016474808.1">
    <property type="nucleotide sequence ID" value="NZ_KE150480.1"/>
</dbReference>
<dbReference type="PANTHER" id="PTHR12835:SF5">
    <property type="entry name" value="BIOTIN--PROTEIN LIGASE"/>
    <property type="match status" value="1"/>
</dbReference>
<dbReference type="PROSITE" id="PS51733">
    <property type="entry name" value="BPL_LPL_CATALYTIC"/>
    <property type="match status" value="1"/>
</dbReference>
<dbReference type="SUPFAM" id="SSF55681">
    <property type="entry name" value="Class II aaRS and biotin synthetases"/>
    <property type="match status" value="1"/>
</dbReference>
<feature type="region of interest" description="Disordered" evidence="1">
    <location>
        <begin position="1"/>
        <end position="21"/>
    </location>
</feature>
<dbReference type="GO" id="GO:0004077">
    <property type="term" value="F:biotin--[biotin carboxyl-carrier protein] ligase activity"/>
    <property type="evidence" value="ECO:0007669"/>
    <property type="project" value="TreeGrafter"/>
</dbReference>
<dbReference type="PATRIC" id="fig|1203554.3.peg.1699"/>
<dbReference type="InterPro" id="IPR004143">
    <property type="entry name" value="BPL_LPL_catalytic"/>
</dbReference>
<dbReference type="Gene3D" id="3.30.930.10">
    <property type="entry name" value="Bira Bifunctional Protein, Domain 2"/>
    <property type="match status" value="1"/>
</dbReference>
<organism evidence="3 4">
    <name type="scientific">Sutterella wadsworthensis HGA0223</name>
    <dbReference type="NCBI Taxonomy" id="1203554"/>
    <lineage>
        <taxon>Bacteria</taxon>
        <taxon>Pseudomonadati</taxon>
        <taxon>Pseudomonadota</taxon>
        <taxon>Betaproteobacteria</taxon>
        <taxon>Burkholderiales</taxon>
        <taxon>Sutterellaceae</taxon>
        <taxon>Sutterella</taxon>
    </lineage>
</organism>
<reference evidence="3 4" key="1">
    <citation type="submission" date="2013-04" db="EMBL/GenBank/DDBJ databases">
        <title>The Genome Sequence of Sutterella wadsworthensis HGA0223.</title>
        <authorList>
            <consortium name="The Broad Institute Genomics Platform"/>
            <person name="Earl A."/>
            <person name="Ward D."/>
            <person name="Feldgarden M."/>
            <person name="Gevers D."/>
            <person name="Schmidt T.M."/>
            <person name="Dover J."/>
            <person name="Dai D."/>
            <person name="Walker B."/>
            <person name="Young S."/>
            <person name="Zeng Q."/>
            <person name="Gargeya S."/>
            <person name="Fitzgerald M."/>
            <person name="Haas B."/>
            <person name="Abouelleil A."/>
            <person name="Allen A.W."/>
            <person name="Alvarado L."/>
            <person name="Arachchi H.M."/>
            <person name="Berlin A.M."/>
            <person name="Chapman S.B."/>
            <person name="Gainer-Dewar J."/>
            <person name="Goldberg J."/>
            <person name="Griggs A."/>
            <person name="Gujja S."/>
            <person name="Hansen M."/>
            <person name="Howarth C."/>
            <person name="Imamovic A."/>
            <person name="Ireland A."/>
            <person name="Larimer J."/>
            <person name="McCowan C."/>
            <person name="Murphy C."/>
            <person name="Pearson M."/>
            <person name="Poon T.W."/>
            <person name="Priest M."/>
            <person name="Roberts A."/>
            <person name="Saif S."/>
            <person name="Shea T."/>
            <person name="Sisk P."/>
            <person name="Sykes S."/>
            <person name="Wortman J."/>
            <person name="Nusbaum C."/>
            <person name="Birren B."/>
        </authorList>
    </citation>
    <scope>NUCLEOTIDE SEQUENCE [LARGE SCALE GENOMIC DNA]</scope>
    <source>
        <strain evidence="3 4">HGA0223</strain>
    </source>
</reference>
<dbReference type="AlphaFoldDB" id="S3BGW2"/>
<comment type="caution">
    <text evidence="3">The sequence shown here is derived from an EMBL/GenBank/DDBJ whole genome shotgun (WGS) entry which is preliminary data.</text>
</comment>
<dbReference type="Pfam" id="PF03099">
    <property type="entry name" value="BPL_LplA_LipB"/>
    <property type="match status" value="1"/>
</dbReference>
<dbReference type="HOGENOM" id="CLU_051096_4_1_4"/>
<accession>S3BGW2</accession>
<dbReference type="PANTHER" id="PTHR12835">
    <property type="entry name" value="BIOTIN PROTEIN LIGASE"/>
    <property type="match status" value="1"/>
</dbReference>